<keyword evidence="3" id="KW-1003">Cell membrane</keyword>
<evidence type="ECO:0000313" key="6">
    <source>
        <dbReference type="Proteomes" id="UP000289792"/>
    </source>
</evidence>
<dbReference type="Gene3D" id="2.120.10.30">
    <property type="entry name" value="TolB, C-terminal domain"/>
    <property type="match status" value="1"/>
</dbReference>
<dbReference type="GO" id="GO:0005886">
    <property type="term" value="C:plasma membrane"/>
    <property type="evidence" value="ECO:0007669"/>
    <property type="project" value="UniProtKB-SubCell"/>
</dbReference>
<evidence type="ECO:0000256" key="2">
    <source>
        <dbReference type="ARBA" id="ARBA00009852"/>
    </source>
</evidence>
<dbReference type="Proteomes" id="UP000289792">
    <property type="component" value="Unassembled WGS sequence"/>
</dbReference>
<reference evidence="5 6" key="1">
    <citation type="submission" date="2019-01" db="EMBL/GenBank/DDBJ databases">
        <title>Genome sequence of the Antarctic species Gelidibacter gilvus ACAM 158(T).</title>
        <authorList>
            <person name="Bowman J.P."/>
        </authorList>
    </citation>
    <scope>NUCLEOTIDE SEQUENCE [LARGE SCALE GENOMIC DNA]</scope>
    <source>
        <strain evidence="5 6">IC158</strain>
    </source>
</reference>
<sequence length="288" mass="32339">MRKSSLFIGLFVTILIGIGIIGFSKVSQANAEITEGSDNYTISETWELPTELDEISGIVWIDAHTLACVQDENGIIYMYDLDERSITEEIPFAGNGDYEGIALHNTDLYVMQSDGLLYEIKDWRETNRTISSYKTGFEAANNMESLTYSAKDKSLLTAPKDKDAHDEFKGIYKISMTSKTADVNSPTYKIEMNAEALNKYQGKKLHKTFNPSEIAVHPKTNDIYVLEGKNPKLLILDQHGTLKTVYKLDEINFPQPEGMTFSDDADLYISNEAVNGTASIHLVEFKFN</sequence>
<proteinExistence type="inferred from homology"/>
<evidence type="ECO:0000313" key="5">
    <source>
        <dbReference type="EMBL" id="RXJ51250.1"/>
    </source>
</evidence>
<protein>
    <recommendedName>
        <fullName evidence="7">SdiA-regulated family protein</fullName>
    </recommendedName>
</protein>
<comment type="similarity">
    <text evidence="2">Belongs to the YjiK family.</text>
</comment>
<dbReference type="InterPro" id="IPR009722">
    <property type="entry name" value="YjiK/CarP"/>
</dbReference>
<evidence type="ECO:0008006" key="7">
    <source>
        <dbReference type="Google" id="ProtNLM"/>
    </source>
</evidence>
<name>A0A4Q0XIG3_9FLAO</name>
<evidence type="ECO:0000256" key="1">
    <source>
        <dbReference type="ARBA" id="ARBA00004236"/>
    </source>
</evidence>
<keyword evidence="4" id="KW-0472">Membrane</keyword>
<evidence type="ECO:0000256" key="3">
    <source>
        <dbReference type="ARBA" id="ARBA00022475"/>
    </source>
</evidence>
<keyword evidence="6" id="KW-1185">Reference proteome</keyword>
<comment type="subcellular location">
    <subcellularLocation>
        <location evidence="1">Cell membrane</location>
    </subcellularLocation>
</comment>
<evidence type="ECO:0000256" key="4">
    <source>
        <dbReference type="ARBA" id="ARBA00023136"/>
    </source>
</evidence>
<gene>
    <name evidence="5" type="ORF">ESZ48_05095</name>
</gene>
<dbReference type="Pfam" id="PF06977">
    <property type="entry name" value="SdiA-regulated"/>
    <property type="match status" value="1"/>
</dbReference>
<organism evidence="5 6">
    <name type="scientific">Gelidibacter gilvus</name>
    <dbReference type="NCBI Taxonomy" id="59602"/>
    <lineage>
        <taxon>Bacteria</taxon>
        <taxon>Pseudomonadati</taxon>
        <taxon>Bacteroidota</taxon>
        <taxon>Flavobacteriia</taxon>
        <taxon>Flavobacteriales</taxon>
        <taxon>Flavobacteriaceae</taxon>
        <taxon>Gelidibacter</taxon>
    </lineage>
</organism>
<comment type="caution">
    <text evidence="5">The sequence shown here is derived from an EMBL/GenBank/DDBJ whole genome shotgun (WGS) entry which is preliminary data.</text>
</comment>
<dbReference type="RefSeq" id="WP_129016248.1">
    <property type="nucleotide sequence ID" value="NZ_SDDZ01000002.1"/>
</dbReference>
<accession>A0A4Q0XIG3</accession>
<dbReference type="AlphaFoldDB" id="A0A4Q0XIG3"/>
<dbReference type="EMBL" id="SDDZ01000002">
    <property type="protein sequence ID" value="RXJ51250.1"/>
    <property type="molecule type" value="Genomic_DNA"/>
</dbReference>
<dbReference type="InterPro" id="IPR011042">
    <property type="entry name" value="6-blade_b-propeller_TolB-like"/>
</dbReference>
<dbReference type="OrthoDB" id="5292493at2"/>
<dbReference type="SUPFAM" id="SSF63825">
    <property type="entry name" value="YWTD domain"/>
    <property type="match status" value="1"/>
</dbReference>